<sequence length="379" mass="41950">MENYRTKAQESDVSDNEEEVLPLNSDDAPNEEDGEPPEKRPGGSLWGDSLVEQGLLQRGSRIALEKQRELRVPRGVESYQVPSSFTRVEKKDFESFVQREVPINSSEDPFGDAPVDLSGETAFCERLSEGSWLPRGRSIRNESNRRGQSSSRNNRGRGTGPNGHFHRGQRGSIRSRGRDGGNGLKRPWTGKVTDPAQLLLASYSLETLMAVEFASDISVEQLGDEMAKAMGERDPKTVKSIVQVCGVEKAIALFEETRSVESQGGMMIDNGQRRRTPGGVFISLFKLDPDIPGDVKKRLFEVTKTEARRVLRARRKGRSDFSHDVAKVAELIKKEKGKDNTEDTLKPLPHVEQTFHPNSSSVAGGSVVLNDLGDAEMES</sequence>
<evidence type="ECO:0000256" key="11">
    <source>
        <dbReference type="SAM" id="MobiDB-lite"/>
    </source>
</evidence>
<comment type="caution">
    <text evidence="13">The sequence shown here is derived from an EMBL/GenBank/DDBJ whole genome shotgun (WGS) entry which is preliminary data.</text>
</comment>
<organism evidence="13 14">
    <name type="scientific">Necator americanus</name>
    <name type="common">Human hookworm</name>
    <dbReference type="NCBI Taxonomy" id="51031"/>
    <lineage>
        <taxon>Eukaryota</taxon>
        <taxon>Metazoa</taxon>
        <taxon>Ecdysozoa</taxon>
        <taxon>Nematoda</taxon>
        <taxon>Chromadorea</taxon>
        <taxon>Rhabditida</taxon>
        <taxon>Rhabditina</taxon>
        <taxon>Rhabditomorpha</taxon>
        <taxon>Strongyloidea</taxon>
        <taxon>Ancylostomatidae</taxon>
        <taxon>Bunostominae</taxon>
        <taxon>Necator</taxon>
    </lineage>
</organism>
<keyword evidence="8" id="KW-0653">Protein transport</keyword>
<reference evidence="13 14" key="1">
    <citation type="submission" date="2023-08" db="EMBL/GenBank/DDBJ databases">
        <title>A Necator americanus chromosomal reference genome.</title>
        <authorList>
            <person name="Ilik V."/>
            <person name="Petrzelkova K.J."/>
            <person name="Pardy F."/>
            <person name="Fuh T."/>
            <person name="Niatou-Singa F.S."/>
            <person name="Gouil Q."/>
            <person name="Baker L."/>
            <person name="Ritchie M.E."/>
            <person name="Jex A.R."/>
            <person name="Gazzola D."/>
            <person name="Li H."/>
            <person name="Toshio Fujiwara R."/>
            <person name="Zhan B."/>
            <person name="Aroian R.V."/>
            <person name="Pafco B."/>
            <person name="Schwarz E.M."/>
        </authorList>
    </citation>
    <scope>NUCLEOTIDE SEQUENCE [LARGE SCALE GENOMIC DNA]</scope>
    <source>
        <strain evidence="13 14">Aroian</strain>
        <tissue evidence="13">Whole animal</tissue>
    </source>
</reference>
<evidence type="ECO:0000256" key="8">
    <source>
        <dbReference type="ARBA" id="ARBA00022927"/>
    </source>
</evidence>
<evidence type="ECO:0000256" key="3">
    <source>
        <dbReference type="ARBA" id="ARBA00006094"/>
    </source>
</evidence>
<feature type="compositionally biased region" description="Basic and acidic residues" evidence="11">
    <location>
        <begin position="1"/>
        <end position="10"/>
    </location>
</feature>
<evidence type="ECO:0000256" key="6">
    <source>
        <dbReference type="ARBA" id="ARBA00022490"/>
    </source>
</evidence>
<comment type="similarity">
    <text evidence="3">Belongs to the PHAX family.</text>
</comment>
<dbReference type="EMBL" id="JAVFWL010000003">
    <property type="protein sequence ID" value="KAK6743668.1"/>
    <property type="molecule type" value="Genomic_DNA"/>
</dbReference>
<evidence type="ECO:0000256" key="1">
    <source>
        <dbReference type="ARBA" id="ARBA00004123"/>
    </source>
</evidence>
<gene>
    <name evidence="13" type="primary">Necator_chrIII.g11528</name>
    <name evidence="13" type="ORF">RB195_010763</name>
</gene>
<evidence type="ECO:0000259" key="12">
    <source>
        <dbReference type="Pfam" id="PF10258"/>
    </source>
</evidence>
<keyword evidence="7" id="KW-0694">RNA-binding</keyword>
<evidence type="ECO:0000313" key="14">
    <source>
        <dbReference type="Proteomes" id="UP001303046"/>
    </source>
</evidence>
<evidence type="ECO:0000256" key="4">
    <source>
        <dbReference type="ARBA" id="ARBA00016856"/>
    </source>
</evidence>
<name>A0ABR1CZF7_NECAM</name>
<keyword evidence="14" id="KW-1185">Reference proteome</keyword>
<dbReference type="Pfam" id="PF10258">
    <property type="entry name" value="PHAX_RNA-bd"/>
    <property type="match status" value="1"/>
</dbReference>
<keyword evidence="6" id="KW-0963">Cytoplasm</keyword>
<feature type="region of interest" description="Disordered" evidence="11">
    <location>
        <begin position="1"/>
        <end position="47"/>
    </location>
</feature>
<dbReference type="InterPro" id="IPR019385">
    <property type="entry name" value="PHAX_RNA-binding_domain"/>
</dbReference>
<dbReference type="Proteomes" id="UP001303046">
    <property type="component" value="Unassembled WGS sequence"/>
</dbReference>
<feature type="region of interest" description="Disordered" evidence="11">
    <location>
        <begin position="134"/>
        <end position="189"/>
    </location>
</feature>
<evidence type="ECO:0000256" key="10">
    <source>
        <dbReference type="ARBA" id="ARBA00030834"/>
    </source>
</evidence>
<evidence type="ECO:0000256" key="2">
    <source>
        <dbReference type="ARBA" id="ARBA00004496"/>
    </source>
</evidence>
<evidence type="ECO:0000256" key="7">
    <source>
        <dbReference type="ARBA" id="ARBA00022884"/>
    </source>
</evidence>
<evidence type="ECO:0000256" key="9">
    <source>
        <dbReference type="ARBA" id="ARBA00023242"/>
    </source>
</evidence>
<dbReference type="Gene3D" id="1.10.10.1440">
    <property type="entry name" value="PHAX RNA-binding domain"/>
    <property type="match status" value="1"/>
</dbReference>
<accession>A0ABR1CZF7</accession>
<protein>
    <recommendedName>
        <fullName evidence="4">Phosphorylated adapter RNA export protein</fullName>
    </recommendedName>
    <alternativeName>
        <fullName evidence="10">RNA U small nuclear RNA export adapter protein</fullName>
    </alternativeName>
</protein>
<proteinExistence type="inferred from homology"/>
<keyword evidence="9" id="KW-0539">Nucleus</keyword>
<feature type="domain" description="Phosphorylated adapter RNA export protein RNA-binding" evidence="12">
    <location>
        <begin position="224"/>
        <end position="303"/>
    </location>
</feature>
<comment type="subcellular location">
    <subcellularLocation>
        <location evidence="2">Cytoplasm</location>
    </subcellularLocation>
    <subcellularLocation>
        <location evidence="1">Nucleus</location>
    </subcellularLocation>
</comment>
<dbReference type="InterPro" id="IPR039047">
    <property type="entry name" value="PHAX"/>
</dbReference>
<evidence type="ECO:0000313" key="13">
    <source>
        <dbReference type="EMBL" id="KAK6743668.1"/>
    </source>
</evidence>
<evidence type="ECO:0000256" key="5">
    <source>
        <dbReference type="ARBA" id="ARBA00022448"/>
    </source>
</evidence>
<dbReference type="InterPro" id="IPR038092">
    <property type="entry name" value="PHAX_RNA-binding_sf"/>
</dbReference>
<dbReference type="PANTHER" id="PTHR13135:SF0">
    <property type="entry name" value="PHOSPHORYLATED ADAPTER RNA EXPORT PROTEIN"/>
    <property type="match status" value="1"/>
</dbReference>
<feature type="compositionally biased region" description="Basic residues" evidence="11">
    <location>
        <begin position="164"/>
        <end position="175"/>
    </location>
</feature>
<keyword evidence="5" id="KW-0813">Transport</keyword>
<dbReference type="PANTHER" id="PTHR13135">
    <property type="entry name" value="CYTOSOLIC RESINIFERATOXIN BINDING PROTEIN RBP-26"/>
    <property type="match status" value="1"/>
</dbReference>